<feature type="non-terminal residue" evidence="4">
    <location>
        <position position="1"/>
    </location>
</feature>
<comment type="caution">
    <text evidence="4">The sequence shown here is derived from an EMBL/GenBank/DDBJ whole genome shotgun (WGS) entry which is preliminary data.</text>
</comment>
<evidence type="ECO:0000256" key="1">
    <source>
        <dbReference type="ARBA" id="ARBA00007905"/>
    </source>
</evidence>
<comment type="similarity">
    <text evidence="1">Belongs to the aldo/keto reductase family.</text>
</comment>
<dbReference type="PROSITE" id="PS00062">
    <property type="entry name" value="ALDOKETO_REDUCTASE_2"/>
    <property type="match status" value="1"/>
</dbReference>
<dbReference type="STRING" id="4615.A0A199UEV4"/>
<dbReference type="InterPro" id="IPR018170">
    <property type="entry name" value="Aldo/ket_reductase_CS"/>
</dbReference>
<proteinExistence type="inferred from homology"/>
<dbReference type="GO" id="GO:1990641">
    <property type="term" value="P:response to iron ion starvation"/>
    <property type="evidence" value="ECO:0007669"/>
    <property type="project" value="UniProtKB-ARBA"/>
</dbReference>
<dbReference type="Gene3D" id="3.20.20.100">
    <property type="entry name" value="NADP-dependent oxidoreductase domain"/>
    <property type="match status" value="2"/>
</dbReference>
<keyword evidence="2" id="KW-0560">Oxidoreductase</keyword>
<dbReference type="Pfam" id="PF00248">
    <property type="entry name" value="Aldo_ket_red"/>
    <property type="match status" value="2"/>
</dbReference>
<dbReference type="CDD" id="cd19124">
    <property type="entry name" value="AKR_AKR4A_4B"/>
    <property type="match status" value="1"/>
</dbReference>
<sequence length="596" mass="66281">KLDEPAFVGEAGDLSYTANSRNSMETRIPEVCLSSGSLSKAMPRIGMGTAAYPFVSSEATQSAISHAIKLGYRHFDTAALYQSEEPLGEAVSEAVRSGVIGTRDELFVTSKLWCSDARCDRVVPALRKTLQNLQMEYIDLYLIHWPMTVKPGKYEFPFPKDEIEPFDMKSVWEAMEECLRLGLTKAIGVEVNPLWQQRKLRELCVAKGIQICAWSPLGARGALWGSDGVMECAVLMEIAEAKGKTLAQSFNEKRMMENLDILGWELSEEDNHKISQIPQCKGYQGLDFVSPSGPYKSLKELWDVLLISAAPDSKPMPMIGMGTATYPFGPSEAARSAVVRAIAAGYRHFDTAAAYGSETSLGEAVADAVESGLVGSRDELFITSKLWCSDAHSDRVIPALRKTLQNLQMEYIDLYLIHWPISIKAGKSDIPIAKDDLLPLDFKSVWEAMEECQRLGLTKAIGVSNFSCKKLEILLSTAKIPPAVNQVEVNPLWQQKKLREFCVEKGIKICAYSPLGAKGTVWGNDRVMECEVLKEIAQAKGKTLAQRMKENLDILDWELSEEDKYKINQIPQQRSVPAEDFISDVGPFKSLRDLWD</sequence>
<dbReference type="PANTHER" id="PTHR11732">
    <property type="entry name" value="ALDO/KETO REDUCTASE"/>
    <property type="match status" value="1"/>
</dbReference>
<protein>
    <submittedName>
        <fullName evidence="4">Non-functional NADPH-dependent codeinone reductase 2</fullName>
    </submittedName>
</protein>
<evidence type="ECO:0000313" key="5">
    <source>
        <dbReference type="Proteomes" id="UP000092600"/>
    </source>
</evidence>
<dbReference type="InterPro" id="IPR036812">
    <property type="entry name" value="NAD(P)_OxRdtase_dom_sf"/>
</dbReference>
<accession>A0A199UEV4</accession>
<dbReference type="InterPro" id="IPR020471">
    <property type="entry name" value="AKR"/>
</dbReference>
<dbReference type="InterPro" id="IPR023210">
    <property type="entry name" value="NADP_OxRdtase_dom"/>
</dbReference>
<feature type="domain" description="NADP-dependent oxidoreductase" evidence="3">
    <location>
        <begin position="44"/>
        <end position="190"/>
    </location>
</feature>
<evidence type="ECO:0000259" key="3">
    <source>
        <dbReference type="Pfam" id="PF00248"/>
    </source>
</evidence>
<dbReference type="GO" id="GO:0033707">
    <property type="term" value="F:3''-deamino-3''-oxonicotianamine reductase activity"/>
    <property type="evidence" value="ECO:0007669"/>
    <property type="project" value="UniProtKB-ARBA"/>
</dbReference>
<organism evidence="4 5">
    <name type="scientific">Ananas comosus</name>
    <name type="common">Pineapple</name>
    <name type="synonym">Ananas ananas</name>
    <dbReference type="NCBI Taxonomy" id="4615"/>
    <lineage>
        <taxon>Eukaryota</taxon>
        <taxon>Viridiplantae</taxon>
        <taxon>Streptophyta</taxon>
        <taxon>Embryophyta</taxon>
        <taxon>Tracheophyta</taxon>
        <taxon>Spermatophyta</taxon>
        <taxon>Magnoliopsida</taxon>
        <taxon>Liliopsida</taxon>
        <taxon>Poales</taxon>
        <taxon>Bromeliaceae</taxon>
        <taxon>Bromelioideae</taxon>
        <taxon>Ananas</taxon>
    </lineage>
</organism>
<feature type="non-terminal residue" evidence="4">
    <location>
        <position position="596"/>
    </location>
</feature>
<dbReference type="PRINTS" id="PR00069">
    <property type="entry name" value="ALDKETRDTASE"/>
</dbReference>
<reference evidence="4 5" key="1">
    <citation type="journal article" date="2016" name="DNA Res.">
        <title>The draft genome of MD-2 pineapple using hybrid error correction of long reads.</title>
        <authorList>
            <person name="Redwan R.M."/>
            <person name="Saidin A."/>
            <person name="Kumar S.V."/>
        </authorList>
    </citation>
    <scope>NUCLEOTIDE SEQUENCE [LARGE SCALE GENOMIC DNA]</scope>
    <source>
        <strain evidence="5">cv. MD2</strain>
        <tissue evidence="4">Leaf</tissue>
    </source>
</reference>
<name>A0A199UEV4_ANACO</name>
<dbReference type="FunFam" id="3.20.20.100:FF:000014">
    <property type="entry name" value="NAD(P)-linked oxidoreductase superfamily protein"/>
    <property type="match status" value="1"/>
</dbReference>
<dbReference type="InterPro" id="IPR044497">
    <property type="entry name" value="AKR4A/B"/>
</dbReference>
<dbReference type="GO" id="GO:0019290">
    <property type="term" value="P:siderophore biosynthetic process"/>
    <property type="evidence" value="ECO:0007669"/>
    <property type="project" value="UniProtKB-ARBA"/>
</dbReference>
<evidence type="ECO:0000313" key="4">
    <source>
        <dbReference type="EMBL" id="OAY63402.1"/>
    </source>
</evidence>
<dbReference type="SUPFAM" id="SSF51430">
    <property type="entry name" value="NAD(P)-linked oxidoreductase"/>
    <property type="match status" value="2"/>
</dbReference>
<dbReference type="Proteomes" id="UP000092600">
    <property type="component" value="Unassembled WGS sequence"/>
</dbReference>
<evidence type="ECO:0000256" key="2">
    <source>
        <dbReference type="ARBA" id="ARBA00023002"/>
    </source>
</evidence>
<dbReference type="EMBL" id="LSRQ01008346">
    <property type="protein sequence ID" value="OAY63402.1"/>
    <property type="molecule type" value="Genomic_DNA"/>
</dbReference>
<gene>
    <name evidence="4" type="ORF">ACMD2_17118</name>
</gene>
<feature type="domain" description="NADP-dependent oxidoreductase" evidence="3">
    <location>
        <begin position="319"/>
        <end position="521"/>
    </location>
</feature>
<dbReference type="PROSITE" id="PS00798">
    <property type="entry name" value="ALDOKETO_REDUCTASE_1"/>
    <property type="match status" value="2"/>
</dbReference>
<dbReference type="AlphaFoldDB" id="A0A199UEV4"/>